<comment type="caution">
    <text evidence="6">The sequence shown here is derived from an EMBL/GenBank/DDBJ whole genome shotgun (WGS) entry which is preliminary data.</text>
</comment>
<dbReference type="Proteomes" id="UP000256269">
    <property type="component" value="Unassembled WGS sequence"/>
</dbReference>
<evidence type="ECO:0000256" key="1">
    <source>
        <dbReference type="ARBA" id="ARBA00022729"/>
    </source>
</evidence>
<reference evidence="6 7" key="1">
    <citation type="submission" date="2018-08" db="EMBL/GenBank/DDBJ databases">
        <title>Genomic Encyclopedia of Archaeal and Bacterial Type Strains, Phase II (KMG-II): from individual species to whole genera.</title>
        <authorList>
            <person name="Goeker M."/>
        </authorList>
    </citation>
    <scope>NUCLEOTIDE SEQUENCE [LARGE SCALE GENOMIC DNA]</scope>
    <source>
        <strain evidence="6 7">DSM 45791</strain>
    </source>
</reference>
<evidence type="ECO:0000313" key="7">
    <source>
        <dbReference type="Proteomes" id="UP000256269"/>
    </source>
</evidence>
<dbReference type="InterPro" id="IPR013320">
    <property type="entry name" value="ConA-like_dom_sf"/>
</dbReference>
<feature type="domain" description="LamG-like jellyroll fold" evidence="5">
    <location>
        <begin position="1064"/>
        <end position="1209"/>
    </location>
</feature>
<evidence type="ECO:0000259" key="5">
    <source>
        <dbReference type="SMART" id="SM00560"/>
    </source>
</evidence>
<feature type="chain" id="PRO_5017822212" evidence="4">
    <location>
        <begin position="34"/>
        <end position="1437"/>
    </location>
</feature>
<organism evidence="6 7">
    <name type="scientific">Kutzneria buriramensis</name>
    <dbReference type="NCBI Taxonomy" id="1045776"/>
    <lineage>
        <taxon>Bacteria</taxon>
        <taxon>Bacillati</taxon>
        <taxon>Actinomycetota</taxon>
        <taxon>Actinomycetes</taxon>
        <taxon>Pseudonocardiales</taxon>
        <taxon>Pseudonocardiaceae</taxon>
        <taxon>Kutzneria</taxon>
    </lineage>
</organism>
<keyword evidence="6" id="KW-0430">Lectin</keyword>
<evidence type="ECO:0000256" key="4">
    <source>
        <dbReference type="SAM" id="SignalP"/>
    </source>
</evidence>
<evidence type="ECO:0000256" key="3">
    <source>
        <dbReference type="SAM" id="MobiDB-lite"/>
    </source>
</evidence>
<dbReference type="InterPro" id="IPR042837">
    <property type="entry name" value="PTX3"/>
</dbReference>
<evidence type="ECO:0000313" key="6">
    <source>
        <dbReference type="EMBL" id="REH35226.1"/>
    </source>
</evidence>
<dbReference type="OrthoDB" id="324838at2"/>
<dbReference type="GO" id="GO:0006955">
    <property type="term" value="P:immune response"/>
    <property type="evidence" value="ECO:0007669"/>
    <property type="project" value="InterPro"/>
</dbReference>
<dbReference type="Gene3D" id="2.60.120.200">
    <property type="match status" value="3"/>
</dbReference>
<feature type="domain" description="LamG-like jellyroll fold" evidence="5">
    <location>
        <begin position="815"/>
        <end position="955"/>
    </location>
</feature>
<sequence>MAVVGLPRALFRVRVLLGAAALAAGSLLTPVAAAPASAAAIPDQAPTETQAQQYARQGHKNVLVTSRLSETEEVSAQPDGSLVWRQYTRPVRVRRGNQWVPVDTTLAVRPDGSIGPKASTLDISLSAGGPGSAARPLVKLGNKGAEVGLTWTGDLPRPTLDGATATYPEVWPGVDLAVTADSMGFSEVLVVKTAEAAKNPKLSRITFGTYTSNTQVRARAQAAPGGDLQVVDASGAEVFAGDATRMWDSSGQGSKAEQVTGGADGARRAGMRADVTPTGVDVSPDQAFLADKGTHFPVYIDPEYFCSNTSWCGMQHHVVVQSGYPDAHNFDATGGSLGELLTGYENSDPAHISRSYLQMNTAPIIGKSIHWAHLNTTVTHTWNCSGTTDSELWWTGGIGGGTTWNAQPGWNQKISTANVANCHDAGNVTQVFEASDIVRRAAAEGWQAGTFMIKSTVENSVSGWRKFGLNPYLEVAYDSPPNNPTNHAMANGALPCVKGDNRPWVDTQQPEVQATVSDPDGGSLSVQVATSGGTYGHDTPNSYHDNAANRFWVGTPGPNQGATAQYTIPDGWIGGDGIYKWAMKVGDGELDSPRWDWDCEFTVDTAVPKAPTVALTGQQPQLQGDPVTFSVSVPLANAGLDDIDRFVFTTDGSDPSVQGSPVANRNPGLDANGNVTATVNATAVNGNQNLIRVKAVSKTNKPGPNGACVAGNGLDAAACAYIVQPLTPEKGLAGAWALDDAGGTTGADNVAAIRSDATPHPVTLNGDATWSLGYSRGNGWTQPDQNGSKDGVKGGLVFNRTGYLATAGPVLDTTKSFTISAWAMLADASPNSYHAVIAQDGNVNSGAFIEYSSDAATWTFNLPSTDTTSPYNPRVAAKAPPQMNVWTHLTGTYDGETGLATLYVNGAKQNSLVRKGYASNGPLTIGGLQWNGARASLFAGFIDDAQVWQRVLSDAEVHALATAGVPRAQYGLGEGAASLLTTGSTNDGGNFTPAPVPSLQGYWKLDEGSGTTAADVGNSGSGLAPHPLTLSGGTSWVPGKSGTAVHLDGTGYGQTSGPVVDTSRSFTVSAWAKLDDVNGYYGVAGQPAKPGGVPGFLMRYSPDVKAWIFGVNSTPQDDHAAAQMNWTYRPNSVTTAGDWTLVTGVFNSETKKLQMYVNGKLTGDTAFGGAPWTAGGPLTVGGYDIGGITHQFKGSLDQVQVWQQALSASQIAGLAGQSFQDAVWNVNGNTAPGTPSGSVSEVADQRDAADAQFNYNATVGLQRPDTFRTDNSFTVEAWVRLDAPDGDDNTRAVAAMDDASGYSPFMFGYRKDTQPVGKWAFGLSCDQHQACLNFAWSDAKADRGAWTHLAATFDRAANTVCLYVNGQRQSTCATATAPYNGSGSLRLGAGQWNGGSLVDNWYGGIAGFRVYSGVRTPDQIKGDRTVDDPGNLFGVKH</sequence>
<proteinExistence type="predicted"/>
<dbReference type="SUPFAM" id="SSF49899">
    <property type="entry name" value="Concanavalin A-like lectins/glucanases"/>
    <property type="match status" value="3"/>
</dbReference>
<gene>
    <name evidence="6" type="ORF">BCF44_11886</name>
</gene>
<evidence type="ECO:0000256" key="2">
    <source>
        <dbReference type="ARBA" id="ARBA00023157"/>
    </source>
</evidence>
<accession>A0A3E0GZ58</accession>
<dbReference type="RefSeq" id="WP_116179990.1">
    <property type="nucleotide sequence ID" value="NZ_CP144375.1"/>
</dbReference>
<dbReference type="Pfam" id="PF13385">
    <property type="entry name" value="Laminin_G_3"/>
    <property type="match status" value="3"/>
</dbReference>
<feature type="domain" description="LamG-like jellyroll fold" evidence="5">
    <location>
        <begin position="1271"/>
        <end position="1418"/>
    </location>
</feature>
<feature type="region of interest" description="Disordered" evidence="3">
    <location>
        <begin position="246"/>
        <end position="267"/>
    </location>
</feature>
<feature type="signal peptide" evidence="4">
    <location>
        <begin position="1"/>
        <end position="33"/>
    </location>
</feature>
<dbReference type="InterPro" id="IPR006558">
    <property type="entry name" value="LamG-like"/>
</dbReference>
<protein>
    <submittedName>
        <fullName evidence="6">Concanavalin A-like lectin/glucanase superfamily protein</fullName>
    </submittedName>
</protein>
<dbReference type="EMBL" id="QUNO01000018">
    <property type="protein sequence ID" value="REH35226.1"/>
    <property type="molecule type" value="Genomic_DNA"/>
</dbReference>
<dbReference type="PANTHER" id="PTHR46943:SF1">
    <property type="entry name" value="PENTRAXIN-RELATED PROTEIN PTX3"/>
    <property type="match status" value="1"/>
</dbReference>
<feature type="compositionally biased region" description="Polar residues" evidence="3">
    <location>
        <begin position="247"/>
        <end position="257"/>
    </location>
</feature>
<keyword evidence="2" id="KW-1015">Disulfide bond</keyword>
<keyword evidence="1 4" id="KW-0732">Signal</keyword>
<keyword evidence="7" id="KW-1185">Reference proteome</keyword>
<dbReference type="GO" id="GO:0030246">
    <property type="term" value="F:carbohydrate binding"/>
    <property type="evidence" value="ECO:0007669"/>
    <property type="project" value="UniProtKB-KW"/>
</dbReference>
<name>A0A3E0GZ58_9PSEU</name>
<dbReference type="SMART" id="SM00560">
    <property type="entry name" value="LamGL"/>
    <property type="match status" value="3"/>
</dbReference>
<dbReference type="PANTHER" id="PTHR46943">
    <property type="entry name" value="PENTRAXIN-RELATED PROTEIN PTX3"/>
    <property type="match status" value="1"/>
</dbReference>